<keyword evidence="1" id="KW-0732">Signal</keyword>
<dbReference type="AlphaFoldDB" id="A0A9Q1H7G8"/>
<reference evidence="2" key="1">
    <citation type="submission" date="2021-10" db="EMBL/GenBank/DDBJ databases">
        <title>Tropical sea cucumber genome reveals ecological adaptation and Cuvierian tubules defense mechanism.</title>
        <authorList>
            <person name="Chen T."/>
        </authorList>
    </citation>
    <scope>NUCLEOTIDE SEQUENCE</scope>
    <source>
        <strain evidence="2">Nanhai2018</strain>
        <tissue evidence="2">Muscle</tissue>
    </source>
</reference>
<feature type="signal peptide" evidence="1">
    <location>
        <begin position="1"/>
        <end position="19"/>
    </location>
</feature>
<evidence type="ECO:0000313" key="3">
    <source>
        <dbReference type="Proteomes" id="UP001152320"/>
    </source>
</evidence>
<sequence>MDLKVIASCILLMIPLGEASPRHCLLCGGQHADTEAQLVQVRETAVQWMADQQTGDGRWPNVNTQKAILGLQLANYSWLANQELNRRRLTKSRLEYELLGQLLPERRVITLYKSPLSSFCLIFGVCLHRTYL</sequence>
<proteinExistence type="predicted"/>
<evidence type="ECO:0000256" key="1">
    <source>
        <dbReference type="SAM" id="SignalP"/>
    </source>
</evidence>
<comment type="caution">
    <text evidence="2">The sequence shown here is derived from an EMBL/GenBank/DDBJ whole genome shotgun (WGS) entry which is preliminary data.</text>
</comment>
<feature type="chain" id="PRO_5040193232" evidence="1">
    <location>
        <begin position="20"/>
        <end position="132"/>
    </location>
</feature>
<evidence type="ECO:0000313" key="2">
    <source>
        <dbReference type="EMBL" id="KAJ8038502.1"/>
    </source>
</evidence>
<name>A0A9Q1H7G8_HOLLE</name>
<gene>
    <name evidence="2" type="ORF">HOLleu_15946</name>
</gene>
<dbReference type="Proteomes" id="UP001152320">
    <property type="component" value="Chromosome 7"/>
</dbReference>
<keyword evidence="3" id="KW-1185">Reference proteome</keyword>
<protein>
    <submittedName>
        <fullName evidence="2">Uncharacterized protein</fullName>
    </submittedName>
</protein>
<organism evidence="2 3">
    <name type="scientific">Holothuria leucospilota</name>
    <name type="common">Black long sea cucumber</name>
    <name type="synonym">Mertensiothuria leucospilota</name>
    <dbReference type="NCBI Taxonomy" id="206669"/>
    <lineage>
        <taxon>Eukaryota</taxon>
        <taxon>Metazoa</taxon>
        <taxon>Echinodermata</taxon>
        <taxon>Eleutherozoa</taxon>
        <taxon>Echinozoa</taxon>
        <taxon>Holothuroidea</taxon>
        <taxon>Aspidochirotacea</taxon>
        <taxon>Aspidochirotida</taxon>
        <taxon>Holothuriidae</taxon>
        <taxon>Holothuria</taxon>
    </lineage>
</organism>
<accession>A0A9Q1H7G8</accession>
<dbReference type="EMBL" id="JAIZAY010000007">
    <property type="protein sequence ID" value="KAJ8038502.1"/>
    <property type="molecule type" value="Genomic_DNA"/>
</dbReference>